<dbReference type="Proteomes" id="UP001057532">
    <property type="component" value="Plasmid punnamed"/>
</dbReference>
<organism evidence="3 4">
    <name type="scientific">Fructilactobacillus ixorae</name>
    <dbReference type="NCBI Taxonomy" id="1750535"/>
    <lineage>
        <taxon>Bacteria</taxon>
        <taxon>Bacillati</taxon>
        <taxon>Bacillota</taxon>
        <taxon>Bacilli</taxon>
        <taxon>Lactobacillales</taxon>
        <taxon>Lactobacillaceae</taxon>
        <taxon>Fructilactobacillus</taxon>
    </lineage>
</organism>
<keyword evidence="2" id="KW-0231">Viral genome packaging</keyword>
<dbReference type="Gene3D" id="1.10.10.1400">
    <property type="entry name" value="Terminase, small subunit, N-terminal DNA-binding domain, HTH motif"/>
    <property type="match status" value="1"/>
</dbReference>
<reference evidence="3" key="1">
    <citation type="submission" date="2022-05" db="EMBL/GenBank/DDBJ databases">
        <authorList>
            <person name="Oliphant S.A."/>
            <person name="Watson-Haigh N.S."/>
            <person name="Sumby K.M."/>
            <person name="Gardner J.M."/>
            <person name="Jiranek V."/>
        </authorList>
    </citation>
    <scope>NUCLEOTIDE SEQUENCE</scope>
    <source>
        <strain evidence="3">Ru20-1</strain>
        <plasmid evidence="3">punnamed</plasmid>
    </source>
</reference>
<evidence type="ECO:0000256" key="2">
    <source>
        <dbReference type="ARBA" id="ARBA00023219"/>
    </source>
</evidence>
<evidence type="ECO:0000313" key="3">
    <source>
        <dbReference type="EMBL" id="USS93993.1"/>
    </source>
</evidence>
<evidence type="ECO:0000313" key="4">
    <source>
        <dbReference type="Proteomes" id="UP001057532"/>
    </source>
</evidence>
<keyword evidence="4" id="KW-1185">Reference proteome</keyword>
<dbReference type="RefSeq" id="WP_252780878.1">
    <property type="nucleotide sequence ID" value="NZ_CP097479.1"/>
</dbReference>
<dbReference type="EMBL" id="CP097479">
    <property type="protein sequence ID" value="USS93993.1"/>
    <property type="molecule type" value="Genomic_DNA"/>
</dbReference>
<protein>
    <submittedName>
        <fullName evidence="3">Terminase small subunit</fullName>
    </submittedName>
</protein>
<gene>
    <name evidence="3" type="ORF">M8332_07155</name>
</gene>
<dbReference type="Gene3D" id="6.10.140.2160">
    <property type="match status" value="1"/>
</dbReference>
<dbReference type="PANTHER" id="PTHR41328:SF2">
    <property type="entry name" value="TERMINASE SMALL SUBUNIT"/>
    <property type="match status" value="1"/>
</dbReference>
<proteinExistence type="predicted"/>
<sequence length="170" mass="19277">MVIIDLTIKQRKFADEYIISGNAADAYRKAGYKAAGDSIRVNASKLLTKPNVKDYITKRMEKLQSEKVASQQEVMEYLTRVMRREENENQVVTLKTREEKWNPVKHDGKKQLKKVTIEKEEPSVVPMPTRVSDANKAAELLGKRYSLFKDAVDITSSNINIVIGDDSDGD</sequence>
<dbReference type="InterPro" id="IPR005335">
    <property type="entry name" value="Terminase_ssu"/>
</dbReference>
<dbReference type="Pfam" id="PF03592">
    <property type="entry name" value="Terminase_2"/>
    <property type="match status" value="1"/>
</dbReference>
<dbReference type="PANTHER" id="PTHR41328">
    <property type="entry name" value="TERMINASE SMALL SUBUNIT-RELATED"/>
    <property type="match status" value="1"/>
</dbReference>
<evidence type="ECO:0000256" key="1">
    <source>
        <dbReference type="ARBA" id="ARBA00022612"/>
    </source>
</evidence>
<dbReference type="InterPro" id="IPR038713">
    <property type="entry name" value="Terminase_Gp1_N_sf"/>
</dbReference>
<keyword evidence="1" id="KW-1188">Viral release from host cell</keyword>
<keyword evidence="3" id="KW-0614">Plasmid</keyword>
<geneLocation type="plasmid" evidence="3 4">
    <name>punnamed</name>
</geneLocation>
<accession>A0ABY5C8T7</accession>
<name>A0ABY5C8T7_9LACO</name>
<dbReference type="InterPro" id="IPR052404">
    <property type="entry name" value="SPP1-like_terminase"/>
</dbReference>